<dbReference type="Proteomes" id="UP000789706">
    <property type="component" value="Unassembled WGS sequence"/>
</dbReference>
<accession>A0A9N9GGT7</accession>
<dbReference type="AlphaFoldDB" id="A0A9N9GGT7"/>
<keyword evidence="3" id="KW-1185">Reference proteome</keyword>
<evidence type="ECO:0000313" key="2">
    <source>
        <dbReference type="EMBL" id="CAG8606943.1"/>
    </source>
</evidence>
<dbReference type="EMBL" id="CAJVPK010002136">
    <property type="protein sequence ID" value="CAG8606943.1"/>
    <property type="molecule type" value="Genomic_DNA"/>
</dbReference>
<name>A0A9N9GGT7_9GLOM</name>
<protein>
    <submittedName>
        <fullName evidence="2">8807_t:CDS:1</fullName>
    </submittedName>
</protein>
<reference evidence="2" key="1">
    <citation type="submission" date="2021-06" db="EMBL/GenBank/DDBJ databases">
        <authorList>
            <person name="Kallberg Y."/>
            <person name="Tangrot J."/>
            <person name="Rosling A."/>
        </authorList>
    </citation>
    <scope>NUCLEOTIDE SEQUENCE</scope>
    <source>
        <strain evidence="2">AZ414A</strain>
    </source>
</reference>
<comment type="caution">
    <text evidence="2">The sequence shown here is derived from an EMBL/GenBank/DDBJ whole genome shotgun (WGS) entry which is preliminary data.</text>
</comment>
<sequence length="161" mass="18502">MTSTVSQSSKVIVRSSSYGTIDNYIIRSLLLSDLKKFHTFLNYHFLVVELYIGNILSDTVKESNNTMIKVLQEDPIGVTLTFDDEQMLKMSISIKFELPVVKTRKCAGDKSILKGDIYEIIEQILTDENNKNEQTDKQDEEENPLYESQDSFISEDIDEEM</sequence>
<gene>
    <name evidence="2" type="ORF">DEBURN_LOCUS9790</name>
</gene>
<proteinExistence type="predicted"/>
<evidence type="ECO:0000256" key="1">
    <source>
        <dbReference type="SAM" id="MobiDB-lite"/>
    </source>
</evidence>
<evidence type="ECO:0000313" key="3">
    <source>
        <dbReference type="Proteomes" id="UP000789706"/>
    </source>
</evidence>
<feature type="compositionally biased region" description="Basic and acidic residues" evidence="1">
    <location>
        <begin position="128"/>
        <end position="137"/>
    </location>
</feature>
<feature type="region of interest" description="Disordered" evidence="1">
    <location>
        <begin position="128"/>
        <end position="161"/>
    </location>
</feature>
<organism evidence="2 3">
    <name type="scientific">Diversispora eburnea</name>
    <dbReference type="NCBI Taxonomy" id="1213867"/>
    <lineage>
        <taxon>Eukaryota</taxon>
        <taxon>Fungi</taxon>
        <taxon>Fungi incertae sedis</taxon>
        <taxon>Mucoromycota</taxon>
        <taxon>Glomeromycotina</taxon>
        <taxon>Glomeromycetes</taxon>
        <taxon>Diversisporales</taxon>
        <taxon>Diversisporaceae</taxon>
        <taxon>Diversispora</taxon>
    </lineage>
</organism>